<feature type="domain" description="Glutamine amidotransferase" evidence="1">
    <location>
        <begin position="36"/>
        <end position="179"/>
    </location>
</feature>
<evidence type="ECO:0000259" key="1">
    <source>
        <dbReference type="Pfam" id="PF00117"/>
    </source>
</evidence>
<sequence length="232" mass="25364">MEVAHVIRHIHFEDLGLLSPILAEHGYHYHYWDVGVDDLTELAQMTPDLLIVLGGPISANDTDAYPFLAIEQRLVNRQIASGRPLLGICLGAQIIARAMGARVEPMASGEIGFAPLALTEAGSQSVLAPLADAEAVLHWHGEACQTDEQLPALAYTSACTNQAFLYGSQILGLQFHLEVPLLGFERWLVGHCHELASIGTDVAAMRAAAQRYLPRLEPIARDVFHRWLTQCA</sequence>
<dbReference type="InterPro" id="IPR017926">
    <property type="entry name" value="GATASE"/>
</dbReference>
<evidence type="ECO:0000313" key="2">
    <source>
        <dbReference type="EMBL" id="MFC4257717.1"/>
    </source>
</evidence>
<comment type="caution">
    <text evidence="2">The sequence shown here is derived from an EMBL/GenBank/DDBJ whole genome shotgun (WGS) entry which is preliminary data.</text>
</comment>
<dbReference type="InterPro" id="IPR044992">
    <property type="entry name" value="ChyE-like"/>
</dbReference>
<dbReference type="NCBIfam" id="NF005458">
    <property type="entry name" value="PRK07053.1"/>
    <property type="match status" value="1"/>
</dbReference>
<dbReference type="Pfam" id="PF00117">
    <property type="entry name" value="GATase"/>
    <property type="match status" value="1"/>
</dbReference>
<dbReference type="CDD" id="cd01741">
    <property type="entry name" value="GATase1_1"/>
    <property type="match status" value="1"/>
</dbReference>
<dbReference type="RefSeq" id="WP_379884967.1">
    <property type="nucleotide sequence ID" value="NZ_JBHSDI010000001.1"/>
</dbReference>
<evidence type="ECO:0000313" key="3">
    <source>
        <dbReference type="Proteomes" id="UP001595798"/>
    </source>
</evidence>
<name>A0ABV8QDY5_9GAMM</name>
<dbReference type="PROSITE" id="PS51273">
    <property type="entry name" value="GATASE_TYPE_1"/>
    <property type="match status" value="1"/>
</dbReference>
<organism evidence="2 3">
    <name type="scientific">Marinobacter lacisalsi</name>
    <dbReference type="NCBI Taxonomy" id="475979"/>
    <lineage>
        <taxon>Bacteria</taxon>
        <taxon>Pseudomonadati</taxon>
        <taxon>Pseudomonadota</taxon>
        <taxon>Gammaproteobacteria</taxon>
        <taxon>Pseudomonadales</taxon>
        <taxon>Marinobacteraceae</taxon>
        <taxon>Marinobacter</taxon>
    </lineage>
</organism>
<dbReference type="Proteomes" id="UP001595798">
    <property type="component" value="Unassembled WGS sequence"/>
</dbReference>
<keyword evidence="2" id="KW-0315">Glutamine amidotransferase</keyword>
<proteinExistence type="predicted"/>
<accession>A0ABV8QDY5</accession>
<dbReference type="SUPFAM" id="SSF52317">
    <property type="entry name" value="Class I glutamine amidotransferase-like"/>
    <property type="match status" value="1"/>
</dbReference>
<dbReference type="PANTHER" id="PTHR42695:SF5">
    <property type="entry name" value="GLUTAMINE AMIDOTRANSFERASE YLR126C-RELATED"/>
    <property type="match status" value="1"/>
</dbReference>
<reference evidence="3" key="1">
    <citation type="journal article" date="2019" name="Int. J. Syst. Evol. Microbiol.">
        <title>The Global Catalogue of Microorganisms (GCM) 10K type strain sequencing project: providing services to taxonomists for standard genome sequencing and annotation.</title>
        <authorList>
            <consortium name="The Broad Institute Genomics Platform"/>
            <consortium name="The Broad Institute Genome Sequencing Center for Infectious Disease"/>
            <person name="Wu L."/>
            <person name="Ma J."/>
        </authorList>
    </citation>
    <scope>NUCLEOTIDE SEQUENCE [LARGE SCALE GENOMIC DNA]</scope>
    <source>
        <strain evidence="3">CECT 7297</strain>
    </source>
</reference>
<gene>
    <name evidence="2" type="ORF">ACFOZ5_01590</name>
</gene>
<dbReference type="PANTHER" id="PTHR42695">
    <property type="entry name" value="GLUTAMINE AMIDOTRANSFERASE YLR126C-RELATED"/>
    <property type="match status" value="1"/>
</dbReference>
<dbReference type="Gene3D" id="3.40.50.880">
    <property type="match status" value="1"/>
</dbReference>
<keyword evidence="3" id="KW-1185">Reference proteome</keyword>
<dbReference type="EMBL" id="JBHSDI010000001">
    <property type="protein sequence ID" value="MFC4257717.1"/>
    <property type="molecule type" value="Genomic_DNA"/>
</dbReference>
<protein>
    <submittedName>
        <fullName evidence="2">Glutamine amidotransferase</fullName>
    </submittedName>
</protein>
<dbReference type="InterPro" id="IPR029062">
    <property type="entry name" value="Class_I_gatase-like"/>
</dbReference>